<dbReference type="AlphaFoldDB" id="A0A1G4X9W2"/>
<dbReference type="STRING" id="1960309.SAMN03159343_0256"/>
<sequence length="200" mass="22057">MPMTDKDREIAAGIRARAAEAFDRIRADRNLSDEGKRANLLSVHQAASKQLRAEHDRIRERDTKHKADLERRLFGLTPHALGADVISYRDALDRASRIQNADQANELLSMARGSGDKVLERAVFAHAYEMAGPSAAPWNELVTAYLQARPDLQADVDELSRVSHADSILDTQMQLRMQMPAELAGHVDASGQLKTPAPAA</sequence>
<organism evidence="1 2">
    <name type="scientific">Klenkia marina</name>
    <dbReference type="NCBI Taxonomy" id="1960309"/>
    <lineage>
        <taxon>Bacteria</taxon>
        <taxon>Bacillati</taxon>
        <taxon>Actinomycetota</taxon>
        <taxon>Actinomycetes</taxon>
        <taxon>Geodermatophilales</taxon>
        <taxon>Geodermatophilaceae</taxon>
        <taxon>Klenkia</taxon>
    </lineage>
</organism>
<accession>A0A1G4X9W2</accession>
<dbReference type="Proteomes" id="UP000198981">
    <property type="component" value="Unassembled WGS sequence"/>
</dbReference>
<dbReference type="OrthoDB" id="5132744at2"/>
<keyword evidence="2" id="KW-1185">Reference proteome</keyword>
<protein>
    <submittedName>
        <fullName evidence="1">Uncharacterized protein</fullName>
    </submittedName>
</protein>
<dbReference type="EMBL" id="FMUH01000001">
    <property type="protein sequence ID" value="SCX37977.1"/>
    <property type="molecule type" value="Genomic_DNA"/>
</dbReference>
<proteinExistence type="predicted"/>
<evidence type="ECO:0000313" key="2">
    <source>
        <dbReference type="Proteomes" id="UP000198981"/>
    </source>
</evidence>
<gene>
    <name evidence="1" type="ORF">SAMN03159343_0256</name>
</gene>
<evidence type="ECO:0000313" key="1">
    <source>
        <dbReference type="EMBL" id="SCX37977.1"/>
    </source>
</evidence>
<dbReference type="RefSeq" id="WP_133378946.1">
    <property type="nucleotide sequence ID" value="NZ_FMUH01000001.1"/>
</dbReference>
<reference evidence="2" key="1">
    <citation type="submission" date="2016-10" db="EMBL/GenBank/DDBJ databases">
        <authorList>
            <person name="Varghese N."/>
            <person name="Submissions S."/>
        </authorList>
    </citation>
    <scope>NUCLEOTIDE SEQUENCE [LARGE SCALE GENOMIC DNA]</scope>
    <source>
        <strain evidence="2">DSM 45722</strain>
    </source>
</reference>
<name>A0A1G4X9W2_9ACTN</name>